<evidence type="ECO:0000259" key="1">
    <source>
        <dbReference type="Pfam" id="PF01368"/>
    </source>
</evidence>
<evidence type="ECO:0000313" key="4">
    <source>
        <dbReference type="Proteomes" id="UP000552241"/>
    </source>
</evidence>
<dbReference type="Proteomes" id="UP000552241">
    <property type="component" value="Unassembled WGS sequence"/>
</dbReference>
<feature type="domain" description="DHHA1" evidence="2">
    <location>
        <begin position="249"/>
        <end position="332"/>
    </location>
</feature>
<reference evidence="3 4" key="1">
    <citation type="submission" date="2020-07" db="EMBL/GenBank/DDBJ databases">
        <title>Moheibacter lacus sp. nov., a member of the family Flavobacteriaceae isolated from freshwater lake sediment.</title>
        <authorList>
            <person name="Liu Y."/>
        </authorList>
    </citation>
    <scope>NUCLEOTIDE SEQUENCE [LARGE SCALE GENOMIC DNA]</scope>
    <source>
        <strain evidence="3 4">BDHS18</strain>
    </source>
</reference>
<dbReference type="Pfam" id="PF01368">
    <property type="entry name" value="DHH"/>
    <property type="match status" value="1"/>
</dbReference>
<evidence type="ECO:0000259" key="2">
    <source>
        <dbReference type="Pfam" id="PF02272"/>
    </source>
</evidence>
<keyword evidence="4" id="KW-1185">Reference proteome</keyword>
<sequence>MQMENFDQLKNLLSQPKRIVLIPHRNPDGDAIGSTLAMLHYLSKLGHECEIVAPNDFPKFLKWMDGAKKINIGEYNPAKSRILIEKAELIFILDFNSIARIDEVGDWLQRSSAPKVMIDHHQEPEEFDFMYSDVTIPATCQMIYNFIEKMGDLDLIDKTIAECIYTGIMTDTGNFRFRNTSSATHRVVAELLDRGIEIDKINNNVFDTQSPNRLKLLGLALDSMETFPEHRASCMFLSREQQLEFSSQKGDTEGFVNYGLGINDFVFSVIFIEDQQHDYIKISFRSKGNFDVNTFARKHFNGGGHINAAGGRSELSKEETLAKFRALLNDYQEELKAVEI</sequence>
<dbReference type="AlphaFoldDB" id="A0A838ZFH4"/>
<name>A0A838ZFH4_9FLAO</name>
<organism evidence="3 4">
    <name type="scientific">Moheibacter lacus</name>
    <dbReference type="NCBI Taxonomy" id="2745851"/>
    <lineage>
        <taxon>Bacteria</taxon>
        <taxon>Pseudomonadati</taxon>
        <taxon>Bacteroidota</taxon>
        <taxon>Flavobacteriia</taxon>
        <taxon>Flavobacteriales</taxon>
        <taxon>Weeksellaceae</taxon>
        <taxon>Moheibacter</taxon>
    </lineage>
</organism>
<dbReference type="InterPro" id="IPR001667">
    <property type="entry name" value="DDH_dom"/>
</dbReference>
<dbReference type="Gene3D" id="3.90.1640.10">
    <property type="entry name" value="inorganic pyrophosphatase (n-terminal core)"/>
    <property type="match status" value="1"/>
</dbReference>
<dbReference type="InterPro" id="IPR003156">
    <property type="entry name" value="DHHA1_dom"/>
</dbReference>
<comment type="caution">
    <text evidence="3">The sequence shown here is derived from an EMBL/GenBank/DDBJ whole genome shotgun (WGS) entry which is preliminary data.</text>
</comment>
<dbReference type="GO" id="GO:0003676">
    <property type="term" value="F:nucleic acid binding"/>
    <property type="evidence" value="ECO:0007669"/>
    <property type="project" value="InterPro"/>
</dbReference>
<dbReference type="EMBL" id="JACDZE010000001">
    <property type="protein sequence ID" value="MBA5628481.1"/>
    <property type="molecule type" value="Genomic_DNA"/>
</dbReference>
<accession>A0A838ZFH4</accession>
<feature type="domain" description="DDH" evidence="1">
    <location>
        <begin position="18"/>
        <end position="168"/>
    </location>
</feature>
<dbReference type="SUPFAM" id="SSF64182">
    <property type="entry name" value="DHH phosphoesterases"/>
    <property type="match status" value="1"/>
</dbReference>
<dbReference type="Gene3D" id="3.10.310.30">
    <property type="match status" value="1"/>
</dbReference>
<gene>
    <name evidence="3" type="ORF">HU137_01705</name>
</gene>
<dbReference type="InterPro" id="IPR038763">
    <property type="entry name" value="DHH_sf"/>
</dbReference>
<protein>
    <submittedName>
        <fullName evidence="3">Bifunctional oligoribonuclease/PAP phosphatase NrnA</fullName>
    </submittedName>
</protein>
<dbReference type="InterPro" id="IPR051319">
    <property type="entry name" value="Oligoribo/pAp-PDE_c-di-AMP_PDE"/>
</dbReference>
<evidence type="ECO:0000313" key="3">
    <source>
        <dbReference type="EMBL" id="MBA5628481.1"/>
    </source>
</evidence>
<dbReference type="Pfam" id="PF02272">
    <property type="entry name" value="DHHA1"/>
    <property type="match status" value="1"/>
</dbReference>
<proteinExistence type="predicted"/>
<dbReference type="PANTHER" id="PTHR47618:SF1">
    <property type="entry name" value="BIFUNCTIONAL OLIGORIBONUCLEASE AND PAP PHOSPHATASE NRNA"/>
    <property type="match status" value="1"/>
</dbReference>
<dbReference type="PANTHER" id="PTHR47618">
    <property type="entry name" value="BIFUNCTIONAL OLIGORIBONUCLEASE AND PAP PHOSPHATASE NRNA"/>
    <property type="match status" value="1"/>
</dbReference>